<keyword evidence="9" id="KW-0677">Repeat</keyword>
<keyword evidence="10 16" id="KW-0547">Nucleotide-binding</keyword>
<evidence type="ECO:0000256" key="2">
    <source>
        <dbReference type="ARBA" id="ARBA00012513"/>
    </source>
</evidence>
<dbReference type="FunFam" id="3.80.10.10:FF:000095">
    <property type="entry name" value="LRR receptor-like serine/threonine-protein kinase GSO1"/>
    <property type="match status" value="1"/>
</dbReference>
<accession>A0A2P6QLP5</accession>
<feature type="domain" description="Protein kinase" evidence="18">
    <location>
        <begin position="640"/>
        <end position="965"/>
    </location>
</feature>
<reference evidence="19 20" key="1">
    <citation type="journal article" date="2018" name="Nat. Genet.">
        <title>The Rosa genome provides new insights in the design of modern roses.</title>
        <authorList>
            <person name="Bendahmane M."/>
        </authorList>
    </citation>
    <scope>NUCLEOTIDE SEQUENCE [LARGE SCALE GENOMIC DNA]</scope>
    <source>
        <strain evidence="20">cv. Old Blush</strain>
    </source>
</reference>
<evidence type="ECO:0000256" key="1">
    <source>
        <dbReference type="ARBA" id="ARBA00004162"/>
    </source>
</evidence>
<keyword evidence="5" id="KW-0433">Leucine-rich repeat</keyword>
<dbReference type="InterPro" id="IPR032675">
    <property type="entry name" value="LRR_dom_sf"/>
</dbReference>
<keyword evidence="14 17" id="KW-0472">Membrane</keyword>
<dbReference type="PROSITE" id="PS50011">
    <property type="entry name" value="PROTEIN_KINASE_DOM"/>
    <property type="match status" value="1"/>
</dbReference>
<comment type="caution">
    <text evidence="19">The sequence shown here is derived from an EMBL/GenBank/DDBJ whole genome shotgun (WGS) entry which is preliminary data.</text>
</comment>
<evidence type="ECO:0000256" key="11">
    <source>
        <dbReference type="ARBA" id="ARBA00022777"/>
    </source>
</evidence>
<dbReference type="InterPro" id="IPR003591">
    <property type="entry name" value="Leu-rich_rpt_typical-subtyp"/>
</dbReference>
<dbReference type="FunFam" id="3.30.200.20:FF:000432">
    <property type="entry name" value="LRR receptor-like serine/threonine-protein kinase EFR"/>
    <property type="match status" value="1"/>
</dbReference>
<dbReference type="AlphaFoldDB" id="A0A2P6QLP5"/>
<organism evidence="19 20">
    <name type="scientific">Rosa chinensis</name>
    <name type="common">China rose</name>
    <dbReference type="NCBI Taxonomy" id="74649"/>
    <lineage>
        <taxon>Eukaryota</taxon>
        <taxon>Viridiplantae</taxon>
        <taxon>Streptophyta</taxon>
        <taxon>Embryophyta</taxon>
        <taxon>Tracheophyta</taxon>
        <taxon>Spermatophyta</taxon>
        <taxon>Magnoliopsida</taxon>
        <taxon>eudicotyledons</taxon>
        <taxon>Gunneridae</taxon>
        <taxon>Pentapetalae</taxon>
        <taxon>rosids</taxon>
        <taxon>fabids</taxon>
        <taxon>Rosales</taxon>
        <taxon>Rosaceae</taxon>
        <taxon>Rosoideae</taxon>
        <taxon>Rosoideae incertae sedis</taxon>
        <taxon>Rosa</taxon>
    </lineage>
</organism>
<evidence type="ECO:0000256" key="8">
    <source>
        <dbReference type="ARBA" id="ARBA00022729"/>
    </source>
</evidence>
<dbReference type="Gramene" id="PRQ35105">
    <property type="protein sequence ID" value="PRQ35105"/>
    <property type="gene ID" value="RchiOBHm_Chr5g0076391"/>
</dbReference>
<keyword evidence="11" id="KW-0418">Kinase</keyword>
<evidence type="ECO:0000259" key="18">
    <source>
        <dbReference type="PROSITE" id="PS50011"/>
    </source>
</evidence>
<gene>
    <name evidence="19" type="ORF">RchiOBHm_Chr5g0076391</name>
</gene>
<evidence type="ECO:0000256" key="10">
    <source>
        <dbReference type="ARBA" id="ARBA00022741"/>
    </source>
</evidence>
<dbReference type="SMART" id="SM00220">
    <property type="entry name" value="S_TKc"/>
    <property type="match status" value="1"/>
</dbReference>
<dbReference type="Pfam" id="PF13855">
    <property type="entry name" value="LRR_8"/>
    <property type="match status" value="2"/>
</dbReference>
<dbReference type="InterPro" id="IPR051809">
    <property type="entry name" value="Plant_receptor-like_S/T_kinase"/>
</dbReference>
<dbReference type="Gene3D" id="1.10.510.10">
    <property type="entry name" value="Transferase(Phosphotransferase) domain 1"/>
    <property type="match status" value="1"/>
</dbReference>
<keyword evidence="20" id="KW-1185">Reference proteome</keyword>
<evidence type="ECO:0000313" key="20">
    <source>
        <dbReference type="Proteomes" id="UP000238479"/>
    </source>
</evidence>
<dbReference type="GO" id="GO:0005524">
    <property type="term" value="F:ATP binding"/>
    <property type="evidence" value="ECO:0007669"/>
    <property type="project" value="UniProtKB-UniRule"/>
</dbReference>
<feature type="binding site" evidence="16">
    <location>
        <position position="670"/>
    </location>
    <ligand>
        <name>ATP</name>
        <dbReference type="ChEBI" id="CHEBI:30616"/>
    </ligand>
</feature>
<keyword evidence="7 17" id="KW-0812">Transmembrane</keyword>
<dbReference type="PANTHER" id="PTHR27008:SF592">
    <property type="entry name" value="LEUCINE-RICH REPEAT RECEPTOR-LIKE PROTEIN KINASE FAMILY PROTEIN-RELATED"/>
    <property type="match status" value="1"/>
</dbReference>
<dbReference type="SMART" id="SM00369">
    <property type="entry name" value="LRR_TYP"/>
    <property type="match status" value="6"/>
</dbReference>
<evidence type="ECO:0000256" key="3">
    <source>
        <dbReference type="ARBA" id="ARBA00022475"/>
    </source>
</evidence>
<comment type="subcellular location">
    <subcellularLocation>
        <location evidence="1">Cell membrane</location>
        <topology evidence="1">Single-pass membrane protein</topology>
    </subcellularLocation>
</comment>
<dbReference type="Gene3D" id="3.80.10.10">
    <property type="entry name" value="Ribonuclease Inhibitor"/>
    <property type="match status" value="3"/>
</dbReference>
<dbReference type="PROSITE" id="PS00107">
    <property type="entry name" value="PROTEIN_KINASE_ATP"/>
    <property type="match status" value="1"/>
</dbReference>
<evidence type="ECO:0000256" key="15">
    <source>
        <dbReference type="ARBA" id="ARBA00023180"/>
    </source>
</evidence>
<dbReference type="FunFam" id="3.80.10.10:FF:000288">
    <property type="entry name" value="LRR receptor-like serine/threonine-protein kinase EFR"/>
    <property type="match status" value="1"/>
</dbReference>
<dbReference type="EC" id="2.7.11.1" evidence="2"/>
<keyword evidence="13 17" id="KW-1133">Transmembrane helix</keyword>
<evidence type="ECO:0000256" key="13">
    <source>
        <dbReference type="ARBA" id="ARBA00022989"/>
    </source>
</evidence>
<evidence type="ECO:0000256" key="5">
    <source>
        <dbReference type="ARBA" id="ARBA00022614"/>
    </source>
</evidence>
<keyword evidence="6 19" id="KW-0808">Transferase</keyword>
<dbReference type="PANTHER" id="PTHR27008">
    <property type="entry name" value="OS04G0122200 PROTEIN"/>
    <property type="match status" value="1"/>
</dbReference>
<evidence type="ECO:0000256" key="7">
    <source>
        <dbReference type="ARBA" id="ARBA00022692"/>
    </source>
</evidence>
<protein>
    <recommendedName>
        <fullName evidence="2">non-specific serine/threonine protein kinase</fullName>
        <ecNumber evidence="2">2.7.11.1</ecNumber>
    </recommendedName>
</protein>
<dbReference type="InterPro" id="IPR017441">
    <property type="entry name" value="Protein_kinase_ATP_BS"/>
</dbReference>
<dbReference type="InterPro" id="IPR011009">
    <property type="entry name" value="Kinase-like_dom_sf"/>
</dbReference>
<dbReference type="PROSITE" id="PS51450">
    <property type="entry name" value="LRR"/>
    <property type="match status" value="1"/>
</dbReference>
<proteinExistence type="predicted"/>
<keyword evidence="12 16" id="KW-0067">ATP-binding</keyword>
<dbReference type="SUPFAM" id="SSF52058">
    <property type="entry name" value="L domain-like"/>
    <property type="match status" value="2"/>
</dbReference>
<keyword evidence="4" id="KW-0723">Serine/threonine-protein kinase</keyword>
<dbReference type="Pfam" id="PF00069">
    <property type="entry name" value="Pkinase"/>
    <property type="match status" value="1"/>
</dbReference>
<sequence length="980" mass="107415">MLEGEIPVNLTFCLKLSIISLASSHLTGKIPSEIGSLMKLVYLNLQVNNLTGGIPPSLGNLSSISKFSLTDNNLVGNLPEEIGRLQSLSIFYVSLNQLSGMIPPSIFNISSMTRFSITGNEFRGSIPPAIGQNMPNLREIRINKNEFSGHIPVSFANASQLQEIDFGENNFVGQVPESFGNLPHLQWLSLGGNNLGSNSSNDLGCITFLTNCSNLELLALSFNNFGGVLPNSIGNFSTKLTQLLVGSNLIAGMIPETLGNLNNLILLSLDYNLLTGVIPASFGKLQKLQLLLLQVNKLSGQIPSSLGNLTQLFHLILAVNNLEGSIPSDLGNCKSLQLLEISQNRLSGDIPPQVIGLSSLFTSVNLSQNSLTGSLPLGVGKLKNINRLDISINNMTGEIPETIGNCLSLEFLNLQGNLFQGVIPSSLASLRGLQYLDLSQNNLSGHIPKDLQRLLFLLYLNLSSNNLDVEQIAVQFQEQLDRAKGGNRKGTSRREMGLRSPIGTHFSFPERESRQKANSSLCHDFIIPTASNLEGEVPKEGIFRNTSAISLNGNTKLCGGVSELHLPACPIKVAKQRKLHGFKLKFTISLVTGCSLLFVVILTLYWRRKFQKKKPLSVVPSINFLSKVSFQTLHQATGGFSPSNQIGSGGFGSVYKGILDQQENNVVAIKVLNLEQKGASKCFVAECNALRNIRHRNLVKILTCCSSTDYNGNDFKALVFEYMSNGSLEEWLHRENQSRSLNLLQRLNIAVDVASALCYLHDHCEPQIIHCDIKPSNVLLDNDMIARVGDFGLARLIPPTPDSSENQSSTVGIKGTIGYTAPEYVVGVEPSKQGDVYSYGILVLQLFTGRRPTNEMFVDGCNIHTFVKTAIQGRLMQIVDPTLIATLAETTTSTTNNEVTSIRCYNNEIEAIEDNIDNENSSTMSTYVWKCILPTLQIGLACSEESPKNRMSMEEVHRELHHIKIAYTSVDIRRERPRRS</sequence>
<dbReference type="OMA" id="NISPHIG"/>
<evidence type="ECO:0000313" key="19">
    <source>
        <dbReference type="EMBL" id="PRQ35105.1"/>
    </source>
</evidence>
<dbReference type="InterPro" id="IPR000719">
    <property type="entry name" value="Prot_kinase_dom"/>
</dbReference>
<evidence type="ECO:0000256" key="17">
    <source>
        <dbReference type="SAM" id="Phobius"/>
    </source>
</evidence>
<dbReference type="GO" id="GO:0004674">
    <property type="term" value="F:protein serine/threonine kinase activity"/>
    <property type="evidence" value="ECO:0007669"/>
    <property type="project" value="UniProtKB-KW"/>
</dbReference>
<keyword evidence="15" id="KW-0325">Glycoprotein</keyword>
<name>A0A2P6QLP5_ROSCH</name>
<keyword evidence="3" id="KW-1003">Cell membrane</keyword>
<dbReference type="SUPFAM" id="SSF56112">
    <property type="entry name" value="Protein kinase-like (PK-like)"/>
    <property type="match status" value="1"/>
</dbReference>
<dbReference type="EMBL" id="PDCK01000043">
    <property type="protein sequence ID" value="PRQ35105.1"/>
    <property type="molecule type" value="Genomic_DNA"/>
</dbReference>
<dbReference type="InterPro" id="IPR008271">
    <property type="entry name" value="Ser/Thr_kinase_AS"/>
</dbReference>
<keyword evidence="8" id="KW-0732">Signal</keyword>
<dbReference type="Pfam" id="PF00560">
    <property type="entry name" value="LRR_1"/>
    <property type="match status" value="4"/>
</dbReference>
<dbReference type="Proteomes" id="UP000238479">
    <property type="component" value="Chromosome 5"/>
</dbReference>
<evidence type="ECO:0000256" key="14">
    <source>
        <dbReference type="ARBA" id="ARBA00023136"/>
    </source>
</evidence>
<dbReference type="Gene3D" id="3.30.200.20">
    <property type="entry name" value="Phosphorylase Kinase, domain 1"/>
    <property type="match status" value="1"/>
</dbReference>
<dbReference type="InterPro" id="IPR001611">
    <property type="entry name" value="Leu-rich_rpt"/>
</dbReference>
<evidence type="ECO:0000256" key="16">
    <source>
        <dbReference type="PROSITE-ProRule" id="PRU10141"/>
    </source>
</evidence>
<evidence type="ECO:0000256" key="4">
    <source>
        <dbReference type="ARBA" id="ARBA00022527"/>
    </source>
</evidence>
<dbReference type="CDD" id="cd14066">
    <property type="entry name" value="STKc_IRAK"/>
    <property type="match status" value="1"/>
</dbReference>
<feature type="transmembrane region" description="Helical" evidence="17">
    <location>
        <begin position="586"/>
        <end position="606"/>
    </location>
</feature>
<dbReference type="PROSITE" id="PS00108">
    <property type="entry name" value="PROTEIN_KINASE_ST"/>
    <property type="match status" value="1"/>
</dbReference>
<dbReference type="GO" id="GO:0005886">
    <property type="term" value="C:plasma membrane"/>
    <property type="evidence" value="ECO:0007669"/>
    <property type="project" value="UniProtKB-SubCell"/>
</dbReference>
<evidence type="ECO:0000256" key="12">
    <source>
        <dbReference type="ARBA" id="ARBA00022840"/>
    </source>
</evidence>
<evidence type="ECO:0000256" key="6">
    <source>
        <dbReference type="ARBA" id="ARBA00022679"/>
    </source>
</evidence>
<evidence type="ECO:0000256" key="9">
    <source>
        <dbReference type="ARBA" id="ARBA00022737"/>
    </source>
</evidence>